<feature type="transmembrane region" description="Helical" evidence="7">
    <location>
        <begin position="217"/>
        <end position="236"/>
    </location>
</feature>
<comment type="function">
    <text evidence="7">Part of the tripartite ATP-independent periplasmic (TRAP) transport system.</text>
</comment>
<evidence type="ECO:0000313" key="9">
    <source>
        <dbReference type="EMBL" id="MFJ3045651.1"/>
    </source>
</evidence>
<feature type="transmembrane region" description="Helical" evidence="7">
    <location>
        <begin position="278"/>
        <end position="295"/>
    </location>
</feature>
<dbReference type="PANTHER" id="PTHR33362:SF2">
    <property type="entry name" value="TRAP TRANSPORTER LARGE PERMEASE PROTEIN"/>
    <property type="match status" value="1"/>
</dbReference>
<feature type="transmembrane region" description="Helical" evidence="7">
    <location>
        <begin position="357"/>
        <end position="382"/>
    </location>
</feature>
<keyword evidence="5 7" id="KW-1133">Transmembrane helix</keyword>
<protein>
    <recommendedName>
        <fullName evidence="7">TRAP transporter large permease protein</fullName>
    </recommendedName>
</protein>
<dbReference type="InterPro" id="IPR010656">
    <property type="entry name" value="DctM"/>
</dbReference>
<accession>A0ABW8EYU0</accession>
<evidence type="ECO:0000256" key="4">
    <source>
        <dbReference type="ARBA" id="ARBA00022692"/>
    </source>
</evidence>
<dbReference type="InterPro" id="IPR004681">
    <property type="entry name" value="TRAP_DctM"/>
</dbReference>
<dbReference type="Proteomes" id="UP001617427">
    <property type="component" value="Unassembled WGS sequence"/>
</dbReference>
<evidence type="ECO:0000256" key="6">
    <source>
        <dbReference type="ARBA" id="ARBA00023136"/>
    </source>
</evidence>
<evidence type="ECO:0000256" key="2">
    <source>
        <dbReference type="ARBA" id="ARBA00022475"/>
    </source>
</evidence>
<gene>
    <name evidence="9" type="ORF">ACIPEN_07480</name>
</gene>
<evidence type="ECO:0000256" key="3">
    <source>
        <dbReference type="ARBA" id="ARBA00022519"/>
    </source>
</evidence>
<evidence type="ECO:0000256" key="7">
    <source>
        <dbReference type="RuleBase" id="RU369079"/>
    </source>
</evidence>
<keyword evidence="6 7" id="KW-0472">Membrane</keyword>
<comment type="similarity">
    <text evidence="7">Belongs to the TRAP transporter large permease family.</text>
</comment>
<dbReference type="PANTHER" id="PTHR33362">
    <property type="entry name" value="SIALIC ACID TRAP TRANSPORTER PERMEASE PROTEIN SIAT-RELATED"/>
    <property type="match status" value="1"/>
</dbReference>
<dbReference type="PIRSF" id="PIRSF006066">
    <property type="entry name" value="HI0050"/>
    <property type="match status" value="1"/>
</dbReference>
<organism evidence="9 10">
    <name type="scientific">Herbaspirillum chlorophenolicum</name>
    <dbReference type="NCBI Taxonomy" id="211589"/>
    <lineage>
        <taxon>Bacteria</taxon>
        <taxon>Pseudomonadati</taxon>
        <taxon>Pseudomonadota</taxon>
        <taxon>Betaproteobacteria</taxon>
        <taxon>Burkholderiales</taxon>
        <taxon>Oxalobacteraceae</taxon>
        <taxon>Herbaspirillum</taxon>
    </lineage>
</organism>
<feature type="transmembrane region" description="Helical" evidence="7">
    <location>
        <begin position="137"/>
        <end position="164"/>
    </location>
</feature>
<comment type="caution">
    <text evidence="9">The sequence shown here is derived from an EMBL/GenBank/DDBJ whole genome shotgun (WGS) entry which is preliminary data.</text>
</comment>
<dbReference type="EMBL" id="JBIUZV010000003">
    <property type="protein sequence ID" value="MFJ3045651.1"/>
    <property type="molecule type" value="Genomic_DNA"/>
</dbReference>
<dbReference type="RefSeq" id="WP_402699355.1">
    <property type="nucleotide sequence ID" value="NZ_JBIUZV010000003.1"/>
</dbReference>
<keyword evidence="4 7" id="KW-0812">Transmembrane</keyword>
<dbReference type="NCBIfam" id="TIGR00786">
    <property type="entry name" value="dctM"/>
    <property type="match status" value="1"/>
</dbReference>
<reference evidence="9 10" key="1">
    <citation type="submission" date="2024-10" db="EMBL/GenBank/DDBJ databases">
        <title>The Natural Products Discovery Center: Release of the First 8490 Sequenced Strains for Exploring Actinobacteria Biosynthetic Diversity.</title>
        <authorList>
            <person name="Kalkreuter E."/>
            <person name="Kautsar S.A."/>
            <person name="Yang D."/>
            <person name="Bader C.D."/>
            <person name="Teijaro C.N."/>
            <person name="Fluegel L."/>
            <person name="Davis C.M."/>
            <person name="Simpson J.R."/>
            <person name="Lauterbach L."/>
            <person name="Steele A.D."/>
            <person name="Gui C."/>
            <person name="Meng S."/>
            <person name="Li G."/>
            <person name="Viehrig K."/>
            <person name="Ye F."/>
            <person name="Su P."/>
            <person name="Kiefer A.F."/>
            <person name="Nichols A."/>
            <person name="Cepeda A.J."/>
            <person name="Yan W."/>
            <person name="Fan B."/>
            <person name="Jiang Y."/>
            <person name="Adhikari A."/>
            <person name="Zheng C.-J."/>
            <person name="Schuster L."/>
            <person name="Cowan T.M."/>
            <person name="Smanski M.J."/>
            <person name="Chevrette M.G."/>
            <person name="De Carvalho L.P.S."/>
            <person name="Shen B."/>
        </authorList>
    </citation>
    <scope>NUCLEOTIDE SEQUENCE [LARGE SCALE GENOMIC DNA]</scope>
    <source>
        <strain evidence="9 10">NPDC087045</strain>
    </source>
</reference>
<evidence type="ECO:0000256" key="5">
    <source>
        <dbReference type="ARBA" id="ARBA00022989"/>
    </source>
</evidence>
<comment type="subcellular location">
    <subcellularLocation>
        <location evidence="1 7">Cell inner membrane</location>
        <topology evidence="1 7">Multi-pass membrane protein</topology>
    </subcellularLocation>
</comment>
<keyword evidence="10" id="KW-1185">Reference proteome</keyword>
<keyword evidence="3 7" id="KW-0997">Cell inner membrane</keyword>
<sequence length="428" mass="45481">MIIALSVLLFFLLLMVGLDVGYSMIVAALAGMLLHAGDAVDPIMVPMTLVSNVDSAALVAVPLFVLAGEIMNQGGLTRRLVEWSTAMVGHFRGSLSQVAMTTNLVMAGISGSAVADATATGGMLIPAMKREGYKPGYAAAVIAAGAMLGPILPPSIPMVVYAVIANISVAKLFIGGVIPALMLFFGYVGICAYMARKHNYRAKPRVQWREQVRTTRIAIWALMVPVLVVGGIRSGVITETEAAGAICIYALAVGLLVYRDLKFRQLGRVFYSAGKTSAVILFLLAAAGPFSWLMSEAHIATMISETVLGISKDPLVVLLVVNVMLLLVGMVFEPLPALVMFVPTLLPIQAALGIDPIHFATVVIINLMIGMLHPPVGLLILITSAIGRVRIWSVAVETLPFLGWSLVVLVLISVFPALVTWLPNMAVR</sequence>
<feature type="transmembrane region" description="Helical" evidence="7">
    <location>
        <begin position="315"/>
        <end position="345"/>
    </location>
</feature>
<comment type="subunit">
    <text evidence="7">The complex comprises the extracytoplasmic solute receptor protein and the two transmembrane proteins.</text>
</comment>
<keyword evidence="7" id="KW-0813">Transport</keyword>
<evidence type="ECO:0000256" key="1">
    <source>
        <dbReference type="ARBA" id="ARBA00004429"/>
    </source>
</evidence>
<proteinExistence type="inferred from homology"/>
<feature type="domain" description="TRAP C4-dicarboxylate transport system permease DctM subunit" evidence="8">
    <location>
        <begin position="8"/>
        <end position="418"/>
    </location>
</feature>
<evidence type="ECO:0000313" key="10">
    <source>
        <dbReference type="Proteomes" id="UP001617427"/>
    </source>
</evidence>
<feature type="transmembrane region" description="Helical" evidence="7">
    <location>
        <begin position="242"/>
        <end position="258"/>
    </location>
</feature>
<dbReference type="Pfam" id="PF06808">
    <property type="entry name" value="DctM"/>
    <property type="match status" value="1"/>
</dbReference>
<keyword evidence="2" id="KW-1003">Cell membrane</keyword>
<name>A0ABW8EYU0_9BURK</name>
<feature type="transmembrane region" description="Helical" evidence="7">
    <location>
        <begin position="402"/>
        <end position="422"/>
    </location>
</feature>
<comment type="caution">
    <text evidence="7">Lacks conserved residue(s) required for the propagation of feature annotation.</text>
</comment>
<evidence type="ECO:0000259" key="8">
    <source>
        <dbReference type="Pfam" id="PF06808"/>
    </source>
</evidence>
<feature type="transmembrane region" description="Helical" evidence="7">
    <location>
        <begin position="170"/>
        <end position="196"/>
    </location>
</feature>